<reference evidence="1" key="1">
    <citation type="journal article" date="2023" name="Mol. Biol. Evol.">
        <title>Third-Generation Sequencing Reveals the Adaptive Role of the Epigenome in Three Deep-Sea Polychaetes.</title>
        <authorList>
            <person name="Perez M."/>
            <person name="Aroh O."/>
            <person name="Sun Y."/>
            <person name="Lan Y."/>
            <person name="Juniper S.K."/>
            <person name="Young C.R."/>
            <person name="Angers B."/>
            <person name="Qian P.Y."/>
        </authorList>
    </citation>
    <scope>NUCLEOTIDE SEQUENCE</scope>
    <source>
        <strain evidence="1">R07B-5</strain>
    </source>
</reference>
<dbReference type="AlphaFoldDB" id="A0AAD9NRJ5"/>
<dbReference type="EMBL" id="JAODUO010000473">
    <property type="protein sequence ID" value="KAK2179770.1"/>
    <property type="molecule type" value="Genomic_DNA"/>
</dbReference>
<sequence length="73" mass="8063">MDWEIVDTPNGNAKEITARQGLRLKNPVSCLPGSSHPMTNSSSICSTGEESTHLLLYLQNHHPRPQNPPIVFV</sequence>
<dbReference type="Proteomes" id="UP001209878">
    <property type="component" value="Unassembled WGS sequence"/>
</dbReference>
<protein>
    <submittedName>
        <fullName evidence="1">Uncharacterized protein</fullName>
    </submittedName>
</protein>
<keyword evidence="2" id="KW-1185">Reference proteome</keyword>
<gene>
    <name evidence="1" type="ORF">NP493_473g00005</name>
</gene>
<comment type="caution">
    <text evidence="1">The sequence shown here is derived from an EMBL/GenBank/DDBJ whole genome shotgun (WGS) entry which is preliminary data.</text>
</comment>
<organism evidence="1 2">
    <name type="scientific">Ridgeia piscesae</name>
    <name type="common">Tubeworm</name>
    <dbReference type="NCBI Taxonomy" id="27915"/>
    <lineage>
        <taxon>Eukaryota</taxon>
        <taxon>Metazoa</taxon>
        <taxon>Spiralia</taxon>
        <taxon>Lophotrochozoa</taxon>
        <taxon>Annelida</taxon>
        <taxon>Polychaeta</taxon>
        <taxon>Sedentaria</taxon>
        <taxon>Canalipalpata</taxon>
        <taxon>Sabellida</taxon>
        <taxon>Siboglinidae</taxon>
        <taxon>Ridgeia</taxon>
    </lineage>
</organism>
<accession>A0AAD9NRJ5</accession>
<evidence type="ECO:0000313" key="2">
    <source>
        <dbReference type="Proteomes" id="UP001209878"/>
    </source>
</evidence>
<evidence type="ECO:0000313" key="1">
    <source>
        <dbReference type="EMBL" id="KAK2179770.1"/>
    </source>
</evidence>
<proteinExistence type="predicted"/>
<name>A0AAD9NRJ5_RIDPI</name>